<gene>
    <name evidence="3" type="ORF">R7226_10470</name>
</gene>
<keyword evidence="4" id="KW-1185">Reference proteome</keyword>
<feature type="transmembrane region" description="Helical" evidence="2">
    <location>
        <begin position="32"/>
        <end position="49"/>
    </location>
</feature>
<evidence type="ECO:0000256" key="1">
    <source>
        <dbReference type="SAM" id="MobiDB-lite"/>
    </source>
</evidence>
<protein>
    <submittedName>
        <fullName evidence="3">Uncharacterized protein</fullName>
    </submittedName>
</protein>
<dbReference type="EMBL" id="JAWSTH010000021">
    <property type="protein sequence ID" value="MDW5594763.1"/>
    <property type="molecule type" value="Genomic_DNA"/>
</dbReference>
<evidence type="ECO:0000256" key="2">
    <source>
        <dbReference type="SAM" id="Phobius"/>
    </source>
</evidence>
<keyword evidence="2" id="KW-1133">Transmembrane helix</keyword>
<evidence type="ECO:0000313" key="3">
    <source>
        <dbReference type="EMBL" id="MDW5594763.1"/>
    </source>
</evidence>
<accession>A0ABU4HN88</accession>
<sequence length="75" mass="8090">MISLITRVAAFVAFVVLGIVWSSEQTETLAMLWAVSFVLVAVSALWSDLEPGSRPSPSAIWAALPGPSKNPDDYR</sequence>
<reference evidence="4" key="1">
    <citation type="submission" date="2023-07" db="EMBL/GenBank/DDBJ databases">
        <title>Conexibacter stalactiti sp. nov., isolated from stalactites in a lava cave and emended description of the genus Conexibacter.</title>
        <authorList>
            <person name="Lee S.D."/>
        </authorList>
    </citation>
    <scope>NUCLEOTIDE SEQUENCE [LARGE SCALE GENOMIC DNA]</scope>
    <source>
        <strain evidence="4">KCTC 39840</strain>
    </source>
</reference>
<keyword evidence="2" id="KW-0472">Membrane</keyword>
<comment type="caution">
    <text evidence="3">The sequence shown here is derived from an EMBL/GenBank/DDBJ whole genome shotgun (WGS) entry which is preliminary data.</text>
</comment>
<organism evidence="3 4">
    <name type="scientific">Conexibacter stalactiti</name>
    <dbReference type="NCBI Taxonomy" id="1940611"/>
    <lineage>
        <taxon>Bacteria</taxon>
        <taxon>Bacillati</taxon>
        <taxon>Actinomycetota</taxon>
        <taxon>Thermoleophilia</taxon>
        <taxon>Solirubrobacterales</taxon>
        <taxon>Conexibacteraceae</taxon>
        <taxon>Conexibacter</taxon>
    </lineage>
</organism>
<keyword evidence="2" id="KW-0812">Transmembrane</keyword>
<dbReference type="Proteomes" id="UP001284601">
    <property type="component" value="Unassembled WGS sequence"/>
</dbReference>
<dbReference type="RefSeq" id="WP_318597072.1">
    <property type="nucleotide sequence ID" value="NZ_JAWSTH010000021.1"/>
</dbReference>
<name>A0ABU4HN88_9ACTN</name>
<evidence type="ECO:0000313" key="4">
    <source>
        <dbReference type="Proteomes" id="UP001284601"/>
    </source>
</evidence>
<proteinExistence type="predicted"/>
<feature type="region of interest" description="Disordered" evidence="1">
    <location>
        <begin position="51"/>
        <end position="75"/>
    </location>
</feature>